<dbReference type="InterPro" id="IPR013762">
    <property type="entry name" value="Integrase-like_cat_sf"/>
</dbReference>
<proteinExistence type="inferred from homology"/>
<evidence type="ECO:0000256" key="5">
    <source>
        <dbReference type="SAM" id="MobiDB-lite"/>
    </source>
</evidence>
<reference evidence="7" key="1">
    <citation type="submission" date="2020-02" db="EMBL/GenBank/DDBJ databases">
        <title>The Isolation and identification of Lactobacillus and Bifidobacterium species from dairy as potential probiotics for calf scour mitigation.</title>
        <authorList>
            <person name="Dhadda K."/>
            <person name="Guan L."/>
            <person name="Chen Y."/>
            <person name="Malmuthuge N."/>
        </authorList>
    </citation>
    <scope>NUCLEOTIDE SEQUENCE</scope>
    <source>
        <strain evidence="7">B1</strain>
    </source>
</reference>
<evidence type="ECO:0000256" key="4">
    <source>
        <dbReference type="ARBA" id="ARBA00023172"/>
    </source>
</evidence>
<evidence type="ECO:0000313" key="7">
    <source>
        <dbReference type="EMBL" id="UNL81407.1"/>
    </source>
</evidence>
<dbReference type="GO" id="GO:0006310">
    <property type="term" value="P:DNA recombination"/>
    <property type="evidence" value="ECO:0007669"/>
    <property type="project" value="UniProtKB-KW"/>
</dbReference>
<comment type="similarity">
    <text evidence="1">Belongs to the 'phage' integrase family.</text>
</comment>
<organism evidence="7 8">
    <name type="scientific">Bifidobacterium longum subsp. longum</name>
    <dbReference type="NCBI Taxonomy" id="1679"/>
    <lineage>
        <taxon>Bacteria</taxon>
        <taxon>Bacillati</taxon>
        <taxon>Actinomycetota</taxon>
        <taxon>Actinomycetes</taxon>
        <taxon>Bifidobacteriales</taxon>
        <taxon>Bifidobacteriaceae</taxon>
        <taxon>Bifidobacterium</taxon>
    </lineage>
</organism>
<dbReference type="InterPro" id="IPR010998">
    <property type="entry name" value="Integrase_recombinase_N"/>
</dbReference>
<accession>A0A9Q8VI42</accession>
<keyword evidence="4" id="KW-0233">DNA recombination</keyword>
<keyword evidence="2" id="KW-0229">DNA integration</keyword>
<feature type="domain" description="Tyr recombinase" evidence="6">
    <location>
        <begin position="168"/>
        <end position="367"/>
    </location>
</feature>
<dbReference type="InterPro" id="IPR002104">
    <property type="entry name" value="Integrase_catalytic"/>
</dbReference>
<sequence length="411" mass="45977">MANVTRYKTSKGEARYRVRYRKPDGTQTDKRGFKRKIDAENWAAEHVTIAKATDMFVDPQAGNRLIGELHDEWLAERKPFWKPSHIGREQCLWRTHCVDVWSGRRINGITHGEVQRWVSELASRRSATVVIGAYGILAAICRNAVRDKLILHNPCEGIELPRKPQRKQKRVYLTASQVIEFADEARNAKRFGDVRRALVLTLGFCGLRWGEASGLRVEDVDLRQGVLRIRHNTVQVNGKPVDGTPKSSEQRIVPIPRIVIDALGPLLTDKKPLDRVFTDPNGRPIRQQAATDNPTNHSWWPEALRRLGWDPSMWPSPHDMRHTFASLAVHAGANVKALQRVMGHASASMTLDVYADLFDGDLMDVARMIDATIQIETGRGGCGQNVGKTVSETPKAGRKTLKSLGSAVSVG</sequence>
<feature type="region of interest" description="Disordered" evidence="5">
    <location>
        <begin position="277"/>
        <end position="297"/>
    </location>
</feature>
<name>A0A9Q8VI42_BIFLL</name>
<dbReference type="PANTHER" id="PTHR30629:SF2">
    <property type="entry name" value="PROPHAGE INTEGRASE INTS-RELATED"/>
    <property type="match status" value="1"/>
</dbReference>
<dbReference type="PANTHER" id="PTHR30629">
    <property type="entry name" value="PROPHAGE INTEGRASE"/>
    <property type="match status" value="1"/>
</dbReference>
<evidence type="ECO:0000313" key="8">
    <source>
        <dbReference type="Proteomes" id="UP000829452"/>
    </source>
</evidence>
<dbReference type="EMBL" id="CP049772">
    <property type="protein sequence ID" value="UNL81407.1"/>
    <property type="molecule type" value="Genomic_DNA"/>
</dbReference>
<dbReference type="CDD" id="cd00397">
    <property type="entry name" value="DNA_BRE_C"/>
    <property type="match status" value="1"/>
</dbReference>
<dbReference type="Gene3D" id="1.10.443.10">
    <property type="entry name" value="Intergrase catalytic core"/>
    <property type="match status" value="1"/>
</dbReference>
<dbReference type="InterPro" id="IPR011010">
    <property type="entry name" value="DNA_brk_join_enz"/>
</dbReference>
<dbReference type="InterPro" id="IPR050808">
    <property type="entry name" value="Phage_Integrase"/>
</dbReference>
<evidence type="ECO:0000256" key="1">
    <source>
        <dbReference type="ARBA" id="ARBA00008857"/>
    </source>
</evidence>
<gene>
    <name evidence="7" type="ORF">G8B11_03080</name>
</gene>
<evidence type="ECO:0000256" key="3">
    <source>
        <dbReference type="ARBA" id="ARBA00023125"/>
    </source>
</evidence>
<dbReference type="SUPFAM" id="SSF56349">
    <property type="entry name" value="DNA breaking-rejoining enzymes"/>
    <property type="match status" value="1"/>
</dbReference>
<evidence type="ECO:0000256" key="2">
    <source>
        <dbReference type="ARBA" id="ARBA00022908"/>
    </source>
</evidence>
<dbReference type="AlphaFoldDB" id="A0A9Q8VI42"/>
<dbReference type="GO" id="GO:0015074">
    <property type="term" value="P:DNA integration"/>
    <property type="evidence" value="ECO:0007669"/>
    <property type="project" value="UniProtKB-KW"/>
</dbReference>
<evidence type="ECO:0000259" key="6">
    <source>
        <dbReference type="PROSITE" id="PS51898"/>
    </source>
</evidence>
<dbReference type="Pfam" id="PF00589">
    <property type="entry name" value="Phage_integrase"/>
    <property type="match status" value="1"/>
</dbReference>
<dbReference type="Proteomes" id="UP000829452">
    <property type="component" value="Chromosome"/>
</dbReference>
<dbReference type="GO" id="GO:0003677">
    <property type="term" value="F:DNA binding"/>
    <property type="evidence" value="ECO:0007669"/>
    <property type="project" value="UniProtKB-KW"/>
</dbReference>
<dbReference type="RefSeq" id="WP_242076058.1">
    <property type="nucleotide sequence ID" value="NZ_CP049768.1"/>
</dbReference>
<dbReference type="Gene3D" id="1.10.150.130">
    <property type="match status" value="1"/>
</dbReference>
<protein>
    <submittedName>
        <fullName evidence="7">Tyrosine-type recombinase/integrase</fullName>
    </submittedName>
</protein>
<keyword evidence="3" id="KW-0238">DNA-binding</keyword>
<dbReference type="PROSITE" id="PS51898">
    <property type="entry name" value="TYR_RECOMBINASE"/>
    <property type="match status" value="1"/>
</dbReference>
<feature type="compositionally biased region" description="Polar residues" evidence="5">
    <location>
        <begin position="288"/>
        <end position="297"/>
    </location>
</feature>